<dbReference type="RefSeq" id="WP_378960236.1">
    <property type="nucleotide sequence ID" value="NZ_JBHRXC010000016.1"/>
</dbReference>
<sequence length="189" mass="21894">MKKESQLERQIRRGEVYRREDLVPFSGAVDRDLAELVKKDIIVKLRNGLYHYPKLSVFGKLPPDEVKLVRKFLKDDNFLLTSPNLYNSLGLGTTQLYNKPTVYNHKRKGEFKLGNRIFNFIDKSSFPKKNSSEFLLVDLLNNISSLAEDASAVLGKVQEKVLTMDRFKLRKYIDSYGNPKTKSFMRSIL</sequence>
<keyword evidence="2" id="KW-1185">Reference proteome</keyword>
<proteinExistence type="predicted"/>
<comment type="caution">
    <text evidence="1">The sequence shown here is derived from an EMBL/GenBank/DDBJ whole genome shotgun (WGS) entry which is preliminary data.</text>
</comment>
<dbReference type="EMBL" id="JBHSBY010000082">
    <property type="protein sequence ID" value="MFC4196896.1"/>
    <property type="molecule type" value="Genomic_DNA"/>
</dbReference>
<evidence type="ECO:0000313" key="2">
    <source>
        <dbReference type="Proteomes" id="UP001595792"/>
    </source>
</evidence>
<dbReference type="Pfam" id="PF19570">
    <property type="entry name" value="DUF6088"/>
    <property type="match status" value="1"/>
</dbReference>
<dbReference type="InterPro" id="IPR045738">
    <property type="entry name" value="DUF6088"/>
</dbReference>
<protein>
    <submittedName>
        <fullName evidence="1">DUF6088 family protein</fullName>
    </submittedName>
</protein>
<reference evidence="2" key="1">
    <citation type="journal article" date="2019" name="Int. J. Syst. Evol. Microbiol.">
        <title>The Global Catalogue of Microorganisms (GCM) 10K type strain sequencing project: providing services to taxonomists for standard genome sequencing and annotation.</title>
        <authorList>
            <consortium name="The Broad Institute Genomics Platform"/>
            <consortium name="The Broad Institute Genome Sequencing Center for Infectious Disease"/>
            <person name="Wu L."/>
            <person name="Ma J."/>
        </authorList>
    </citation>
    <scope>NUCLEOTIDE SEQUENCE [LARGE SCALE GENOMIC DNA]</scope>
    <source>
        <strain evidence="2">CCM 8689</strain>
    </source>
</reference>
<dbReference type="Proteomes" id="UP001595792">
    <property type="component" value="Unassembled WGS sequence"/>
</dbReference>
<name>A0ABV8NKH2_9SPHI</name>
<evidence type="ECO:0000313" key="1">
    <source>
        <dbReference type="EMBL" id="MFC4196896.1"/>
    </source>
</evidence>
<gene>
    <name evidence="1" type="ORF">ACFOUY_09320</name>
</gene>
<organism evidence="1 2">
    <name type="scientific">Pedobacter jamesrossensis</name>
    <dbReference type="NCBI Taxonomy" id="1908238"/>
    <lineage>
        <taxon>Bacteria</taxon>
        <taxon>Pseudomonadati</taxon>
        <taxon>Bacteroidota</taxon>
        <taxon>Sphingobacteriia</taxon>
        <taxon>Sphingobacteriales</taxon>
        <taxon>Sphingobacteriaceae</taxon>
        <taxon>Pedobacter</taxon>
    </lineage>
</organism>
<accession>A0ABV8NKH2</accession>